<dbReference type="Proteomes" id="UP000239724">
    <property type="component" value="Unassembled WGS sequence"/>
</dbReference>
<proteinExistence type="predicted"/>
<dbReference type="InterPro" id="IPR012135">
    <property type="entry name" value="Dihydroorotate_DH_1_2"/>
</dbReference>
<dbReference type="GO" id="GO:0044205">
    <property type="term" value="P:'de novo' UMP biosynthetic process"/>
    <property type="evidence" value="ECO:0007669"/>
    <property type="project" value="UniProtKB-UniPathway"/>
</dbReference>
<dbReference type="EMBL" id="NHRY01000144">
    <property type="protein sequence ID" value="PPQ33478.1"/>
    <property type="molecule type" value="Genomic_DNA"/>
</dbReference>
<organism evidence="8 9">
    <name type="scientific">Rhodopila globiformis</name>
    <name type="common">Rhodopseudomonas globiformis</name>
    <dbReference type="NCBI Taxonomy" id="1071"/>
    <lineage>
        <taxon>Bacteria</taxon>
        <taxon>Pseudomonadati</taxon>
        <taxon>Pseudomonadota</taxon>
        <taxon>Alphaproteobacteria</taxon>
        <taxon>Acetobacterales</taxon>
        <taxon>Acetobacteraceae</taxon>
        <taxon>Rhodopila</taxon>
    </lineage>
</organism>
<evidence type="ECO:0000256" key="3">
    <source>
        <dbReference type="ARBA" id="ARBA00022630"/>
    </source>
</evidence>
<evidence type="ECO:0000313" key="9">
    <source>
        <dbReference type="Proteomes" id="UP000239724"/>
    </source>
</evidence>
<sequence>MSLITRYLGLTLKNPMIASASPLTGKIDNLRLLEDAGAAAIVLPSLFQEQIEAETENQAARVAAFANSSPEALSYFPAAATRPYGLYPERYLDFVRRAKEAVSIPIIASLNGSSRAGWIEYSKHIEQAGASAIELNMYLVPINLLESGREIEAHYIDIVEAVCSSVHLPVSVKLTPYLSAIGHFAVTLAEHGAAGFVLFNRLMEPDIDLSQMKLTHTLELSDPAELRLPLLWAAILAGRVDASLAISTGIRTTEDVVKSLLAGADAVMTTSALLRYGAGYMATLTTGLGQWMEEREIASVADIRGRLSWQRSQDRSVYTRTDYLHILEHYPASAENHFPFPRID</sequence>
<evidence type="ECO:0000256" key="1">
    <source>
        <dbReference type="ARBA" id="ARBA00001917"/>
    </source>
</evidence>
<keyword evidence="9" id="KW-1185">Reference proteome</keyword>
<evidence type="ECO:0000313" key="8">
    <source>
        <dbReference type="EMBL" id="PPQ33478.1"/>
    </source>
</evidence>
<comment type="cofactor">
    <cofactor evidence="1">
        <name>FMN</name>
        <dbReference type="ChEBI" id="CHEBI:58210"/>
    </cofactor>
</comment>
<dbReference type="InterPro" id="IPR050074">
    <property type="entry name" value="DHO_dehydrogenase"/>
</dbReference>
<dbReference type="Gene3D" id="3.20.20.70">
    <property type="entry name" value="Aldolase class I"/>
    <property type="match status" value="1"/>
</dbReference>
<dbReference type="EC" id="1.3.98.1" evidence="8"/>
<feature type="domain" description="Dihydroorotate dehydrogenase catalytic" evidence="7">
    <location>
        <begin position="96"/>
        <end position="290"/>
    </location>
</feature>
<dbReference type="NCBIfam" id="NF005741">
    <property type="entry name" value="PRK07565.1"/>
    <property type="match status" value="1"/>
</dbReference>
<dbReference type="CDD" id="cd04739">
    <property type="entry name" value="DHOD_like"/>
    <property type="match status" value="1"/>
</dbReference>
<dbReference type="RefSeq" id="WP_104519501.1">
    <property type="nucleotide sequence ID" value="NZ_NHRY01000144.1"/>
</dbReference>
<evidence type="ECO:0000256" key="6">
    <source>
        <dbReference type="ARBA" id="ARBA00023002"/>
    </source>
</evidence>
<evidence type="ECO:0000259" key="7">
    <source>
        <dbReference type="Pfam" id="PF01180"/>
    </source>
</evidence>
<dbReference type="InterPro" id="IPR005720">
    <property type="entry name" value="Dihydroorotate_DH_cat"/>
</dbReference>
<dbReference type="InterPro" id="IPR013785">
    <property type="entry name" value="Aldolase_TIM"/>
</dbReference>
<dbReference type="SUPFAM" id="SSF51395">
    <property type="entry name" value="FMN-linked oxidoreductases"/>
    <property type="match status" value="1"/>
</dbReference>
<dbReference type="PANTHER" id="PTHR48109">
    <property type="entry name" value="DIHYDROOROTATE DEHYDROGENASE (QUINONE), MITOCHONDRIAL-RELATED"/>
    <property type="match status" value="1"/>
</dbReference>
<evidence type="ECO:0000256" key="2">
    <source>
        <dbReference type="ARBA" id="ARBA00004725"/>
    </source>
</evidence>
<gene>
    <name evidence="8" type="ORF">CCS01_14200</name>
</gene>
<dbReference type="OrthoDB" id="9794954at2"/>
<dbReference type="Pfam" id="PF01180">
    <property type="entry name" value="DHO_dh"/>
    <property type="match status" value="1"/>
</dbReference>
<accession>A0A2S6NFS5</accession>
<keyword evidence="6 8" id="KW-0560">Oxidoreductase</keyword>
<evidence type="ECO:0000256" key="4">
    <source>
        <dbReference type="ARBA" id="ARBA00022643"/>
    </source>
</evidence>
<dbReference type="GO" id="GO:0006207">
    <property type="term" value="P:'de novo' pyrimidine nucleobase biosynthetic process"/>
    <property type="evidence" value="ECO:0007669"/>
    <property type="project" value="TreeGrafter"/>
</dbReference>
<protein>
    <submittedName>
        <fullName evidence="8">Dihydroorotate dehydrogenase</fullName>
        <ecNumber evidence="8">1.3.98.1</ecNumber>
    </submittedName>
</protein>
<dbReference type="PANTHER" id="PTHR48109:SF3">
    <property type="entry name" value="SLL0744 PROTEIN"/>
    <property type="match status" value="1"/>
</dbReference>
<comment type="caution">
    <text evidence="8">The sequence shown here is derived from an EMBL/GenBank/DDBJ whole genome shotgun (WGS) entry which is preliminary data.</text>
</comment>
<comment type="pathway">
    <text evidence="2">Pyrimidine metabolism; UMP biosynthesis via de novo pathway.</text>
</comment>
<name>A0A2S6NFS5_RHOGL</name>
<keyword evidence="4" id="KW-0288">FMN</keyword>
<dbReference type="AlphaFoldDB" id="A0A2S6NFS5"/>
<evidence type="ECO:0000256" key="5">
    <source>
        <dbReference type="ARBA" id="ARBA00022975"/>
    </source>
</evidence>
<dbReference type="GO" id="GO:0005737">
    <property type="term" value="C:cytoplasm"/>
    <property type="evidence" value="ECO:0007669"/>
    <property type="project" value="InterPro"/>
</dbReference>
<keyword evidence="5" id="KW-0665">Pyrimidine biosynthesis</keyword>
<dbReference type="PIRSF" id="PIRSF000164">
    <property type="entry name" value="DHO_oxidase"/>
    <property type="match status" value="1"/>
</dbReference>
<dbReference type="UniPathway" id="UPA00070"/>
<keyword evidence="3" id="KW-0285">Flavoprotein</keyword>
<dbReference type="GO" id="GO:1990663">
    <property type="term" value="F:dihydroorotate dehydrogenase (fumarate) activity"/>
    <property type="evidence" value="ECO:0007669"/>
    <property type="project" value="UniProtKB-EC"/>
</dbReference>
<reference evidence="8 9" key="1">
    <citation type="journal article" date="2018" name="Arch. Microbiol.">
        <title>New insights into the metabolic potential of the phototrophic purple bacterium Rhodopila globiformis DSM 161(T) from its draft genome sequence and evidence for a vanadium-dependent nitrogenase.</title>
        <authorList>
            <person name="Imhoff J.F."/>
            <person name="Rahn T."/>
            <person name="Kunzel S."/>
            <person name="Neulinger S.C."/>
        </authorList>
    </citation>
    <scope>NUCLEOTIDE SEQUENCE [LARGE SCALE GENOMIC DNA]</scope>
    <source>
        <strain evidence="8 9">DSM 161</strain>
    </source>
</reference>